<feature type="compositionally biased region" description="Basic and acidic residues" evidence="6">
    <location>
        <begin position="2099"/>
        <end position="2114"/>
    </location>
</feature>
<sequence length="2278" mass="246716">MAGMHKAVSERHGMTTIAALVAIVAMIFASVIAAPQRAYAEGYNISDLGWVDKDDTSFEISSDGGKTWKPYISGMQVNYGDQIRTELHWKVPNDVKINEGDTFVYDLPSNLEYKSNEKYPIYNGGDVVGYYTIDGDKMVATYTRGESAGSNIEAFVTTDGTITSNKTGGSAGGDTSFTFPGYGTITVNVEGKHRVNVVKRPAISTSDASTYDFVLEVTSTGTNTGVTIDDTMGGLLTFVDGSVHIYTDADCKNEYTGAWQSSKTDDHNFNVTIGSMGDGEKLYVRYSVNADKDSVIKACREAGNCSNATENKNKVTYSSNEDVNKKETSNSIWFNYSDWYVNKSATAAKDENGMQGFTWNITIGAGEGQSVDGATVKDLLDKNNLKEPTGDLVLSCYNSGDWESVCPTGSPGAYTDDDPYNPQHYIKLSWSDLVAGTVTLPSGGYDHFQIQYWTEAKNVPVEGSGEHQKYKNEVTVKPQDGTGKTATAEPQLGTDAVELKKTCTSPASEAKNLTWVTSMKALEDLTNAELTDKLDVDDSGKDLGSKQTLVKDSIKVYTDAALTQQYAGGYTTEATDRGFTIVFASLPKGTTVYVQYQSTVNDGVTDETVWNRASALNKTSTAKHQHRGDVLGKDSANQFWDEYGYGYTANSKGVIRWRIKVHDVVSNAESIIVTDALPAHTRYVAKSLKIFDASITTKMLSGVSAKDNGDGTVTFTIAKGTPAFSQAKTSDGVLIVYETSIDPVTAPDWGNYENKAHIDIDGSAGGDASATVGARKPKLLDKNGKYDATTAPNVNYTVKVNPNADTLNKGNNLTLTDTMGQALDLNANSVSIMDSDNGTAINGATWSYNPQTRELVFSIPDARACTITYTAAVQLKPGESFGSLGGNKIVLAGYENNGGTSQNTITGTVQQSKGGMKYNQSTLQIYKYTDGDLGKPAGSATFKVESVTGCNFVSSTADADGTCNGTVGKEITKQLTTGASNGLSDRLQLDYDTVYKVTELTGPDGKVPGSTDSQYEKSAPLYVIFPGHDAQTAAGAYDGRYDNKTVTVDGQSGKLIVAVAKDSNGNTTTLGNYRWNCSNDHKTKFKVQFTKVDAANAGVPVDGATMQLTRVGSSQVESDWTWTTSGSETKTLELLPGRYKLTEANAPDGYQVMDPIIILVGEDGTITVDGKNVTDSDGIGHVQAEDAPKTTSLTVTKTWIDNNNQDGKRASVTFDLYRKTDGDAAYTKVDGQSRILNPDKSDNVQWMGLPVKVDGKTAAYKAVETTTLGGYDSQCADVQYNTDGSAAEQCTNTHTPETTSIGVKKTWDDANNQDQKRPDRVTVHLLKNGEETDQSVTLDAVGNWQNDSAFTNLPVYEDGKKIVYTIREDTVSGYTTHITGSQTQGFAITNTHHPENEEVWFSKQDLKGTEIEGATMRLTGTLNDGTEFETQTWGSERDKSKRIKLKLKPGTYTLTETKAPDGYLVADPVGFKVVSDAVTGKLSVQIKQTDGTYADVQDNTIVMTDQYRTHQVTVNKNSLTSGITNIDGAQMSITGTTLDGKAIDEITWTSKGGEPGELTLLPGTYTLREKVAPDGYETADDIVFSVGLDGSVTIDGKKQNSNVVTMKDKPSESGILFSKTKVGGGSELAGAEFSITGKTFEGKTIDEITWTSGGGLPKQFQLQDGVYKLTETKAPVGYEKASAVNFTISRGEAYVNGKLVDGNTIRVEDRVDTTMVRVRKIWSDHNYSERPTSVTFHLLRNSKQLQDAKYTMTLNNKNTSDWTYTWTDLPRYDADGNRYNYTVDEELTQELTGKEYRVSVIKRPYIDGAEFTVLNIREPETASITVNKTWNDQDDNDGKRPKTLTFHIWGTSKQPKSGSTDETEDVTEQLVVQTVRTNGSNTQSWTFEGLPKQNLYNNPYTYTVTEESVDGYTASDVTLTGGTATRCAVTSTVKSCAFDMTNTHTPETTTLSVDKTWDDTDAPSNVKRLGDKATIWVLSSVWTAAKNQTLPGWPSPQHNSECKDTGATDGTNPWGVSCMVLTSKNAKVTQATTANVNGADGTSEATTSQEVSANTWTYTFRNLPKYYKGKEIQYSVTEEAVKNYTPTLTGGKVVAADGAEGKANESGESDKADETSESGQNAESWAYTLTNTYTPGHTSHSVHKVWKDYGDSSKRPKAVYATLYANGQSTGKTVALSDDNNWQYTFTDLDENKVYTVKETNENGEAISGVDGYCQPVINDDQKTGISTITNTISIVLPSTGGQRWCYGTLLAVVALGMIGMGYGIAKRNKTNKEGDAR</sequence>
<feature type="domain" description="SDR-like Ig" evidence="10">
    <location>
        <begin position="77"/>
        <end position="163"/>
    </location>
</feature>
<dbReference type="SUPFAM" id="SSF49478">
    <property type="entry name" value="Cna protein B-type domain"/>
    <property type="match status" value="6"/>
</dbReference>
<feature type="domain" description="CNA-B" evidence="8">
    <location>
        <begin position="1194"/>
        <end position="1277"/>
    </location>
</feature>
<dbReference type="GO" id="GO:0007155">
    <property type="term" value="P:cell adhesion"/>
    <property type="evidence" value="ECO:0007669"/>
    <property type="project" value="InterPro"/>
</dbReference>
<feature type="domain" description="SpaA-like prealbumin fold" evidence="9">
    <location>
        <begin position="1512"/>
        <end position="1597"/>
    </location>
</feature>
<feature type="domain" description="CNA-B" evidence="8">
    <location>
        <begin position="1302"/>
        <end position="1391"/>
    </location>
</feature>
<gene>
    <name evidence="11" type="primary">cna_2</name>
    <name evidence="11" type="ORF">ERS852382_01781</name>
</gene>
<dbReference type="InterPro" id="IPR013783">
    <property type="entry name" value="Ig-like_fold"/>
</dbReference>
<dbReference type="Pfam" id="PF17802">
    <property type="entry name" value="SpaA"/>
    <property type="match status" value="4"/>
</dbReference>
<comment type="subcellular location">
    <subcellularLocation>
        <location evidence="1">Secreted</location>
        <location evidence="1">Cell wall</location>
        <topology evidence="1">Peptidoglycan-anchor</topology>
    </subcellularLocation>
</comment>
<feature type="transmembrane region" description="Helical" evidence="7">
    <location>
        <begin position="2247"/>
        <end position="2266"/>
    </location>
</feature>
<dbReference type="InterPro" id="IPR041171">
    <property type="entry name" value="SDR_Ig"/>
</dbReference>
<evidence type="ECO:0000313" key="12">
    <source>
        <dbReference type="Proteomes" id="UP000095647"/>
    </source>
</evidence>
<dbReference type="InterPro" id="IPR011252">
    <property type="entry name" value="Fibrogen-bd_dom1"/>
</dbReference>
<keyword evidence="2" id="KW-0134">Cell wall</keyword>
<evidence type="ECO:0000256" key="6">
    <source>
        <dbReference type="SAM" id="MobiDB-lite"/>
    </source>
</evidence>
<feature type="domain" description="CNA-B" evidence="8">
    <location>
        <begin position="2141"/>
        <end position="2232"/>
    </location>
</feature>
<protein>
    <submittedName>
        <fullName evidence="11">Collagen adhesin</fullName>
    </submittedName>
</protein>
<evidence type="ECO:0000256" key="4">
    <source>
        <dbReference type="ARBA" id="ARBA00022729"/>
    </source>
</evidence>
<evidence type="ECO:0000259" key="10">
    <source>
        <dbReference type="Pfam" id="PF17961"/>
    </source>
</evidence>
<feature type="domain" description="CNA-B" evidence="8">
    <location>
        <begin position="1824"/>
        <end position="1916"/>
    </location>
</feature>
<dbReference type="Gene3D" id="2.60.40.740">
    <property type="match status" value="3"/>
</dbReference>
<organism evidence="11 12">
    <name type="scientific">Bifidobacterium adolescentis</name>
    <dbReference type="NCBI Taxonomy" id="1680"/>
    <lineage>
        <taxon>Bacteria</taxon>
        <taxon>Bacillati</taxon>
        <taxon>Actinomycetota</taxon>
        <taxon>Actinomycetes</taxon>
        <taxon>Bifidobacteriales</taxon>
        <taxon>Bifidobacteriaceae</taxon>
        <taxon>Bifidobacterium</taxon>
    </lineage>
</organism>
<accession>A0A174BBB9</accession>
<dbReference type="SUPFAM" id="SSF49401">
    <property type="entry name" value="Bacterial adhesins"/>
    <property type="match status" value="4"/>
</dbReference>
<dbReference type="Gene3D" id="2.60.40.10">
    <property type="entry name" value="Immunoglobulins"/>
    <property type="match status" value="4"/>
</dbReference>
<feature type="domain" description="CNA-B" evidence="8">
    <location>
        <begin position="1716"/>
        <end position="1790"/>
    </location>
</feature>
<name>A0A174BBB9_BIFAD</name>
<dbReference type="InterPro" id="IPR008966">
    <property type="entry name" value="Adhesion_dom_sf"/>
</dbReference>
<dbReference type="EMBL" id="CYYI01000008">
    <property type="protein sequence ID" value="CUN97036.1"/>
    <property type="molecule type" value="Genomic_DNA"/>
</dbReference>
<dbReference type="GO" id="GO:0005975">
    <property type="term" value="P:carbohydrate metabolic process"/>
    <property type="evidence" value="ECO:0007669"/>
    <property type="project" value="UniProtKB-ARBA"/>
</dbReference>
<feature type="domain" description="CNA-B" evidence="8">
    <location>
        <begin position="2039"/>
        <end position="2089"/>
    </location>
</feature>
<feature type="domain" description="SpaA-like prealbumin fold" evidence="9">
    <location>
        <begin position="1616"/>
        <end position="1692"/>
    </location>
</feature>
<keyword evidence="5" id="KW-0572">Peptidoglycan-anchor</keyword>
<keyword evidence="4" id="KW-0732">Signal</keyword>
<keyword evidence="3" id="KW-0964">Secreted</keyword>
<dbReference type="Gene3D" id="2.60.40.1140">
    <property type="entry name" value="Collagen-binding surface protein Cna, B-type domain"/>
    <property type="match status" value="6"/>
</dbReference>
<evidence type="ECO:0000256" key="2">
    <source>
        <dbReference type="ARBA" id="ARBA00022512"/>
    </source>
</evidence>
<dbReference type="Pfam" id="PF17961">
    <property type="entry name" value="Big_8"/>
    <property type="match status" value="1"/>
</dbReference>
<dbReference type="Gene3D" id="2.60.40.1280">
    <property type="match status" value="1"/>
</dbReference>
<dbReference type="CDD" id="cd00222">
    <property type="entry name" value="CollagenBindB"/>
    <property type="match status" value="5"/>
</dbReference>
<keyword evidence="7" id="KW-0812">Transmembrane</keyword>
<dbReference type="InterPro" id="IPR041033">
    <property type="entry name" value="SpaA_PFL_dom_1"/>
</dbReference>
<feature type="domain" description="SpaA-like prealbumin fold" evidence="9">
    <location>
        <begin position="1086"/>
        <end position="1172"/>
    </location>
</feature>
<evidence type="ECO:0000256" key="7">
    <source>
        <dbReference type="SAM" id="Phobius"/>
    </source>
</evidence>
<evidence type="ECO:0000259" key="8">
    <source>
        <dbReference type="Pfam" id="PF05738"/>
    </source>
</evidence>
<evidence type="ECO:0000256" key="5">
    <source>
        <dbReference type="ARBA" id="ARBA00023088"/>
    </source>
</evidence>
<reference evidence="11 12" key="1">
    <citation type="submission" date="2015-09" db="EMBL/GenBank/DDBJ databases">
        <authorList>
            <consortium name="Pathogen Informatics"/>
        </authorList>
    </citation>
    <scope>NUCLEOTIDE SEQUENCE [LARGE SCALE GENOMIC DNA]</scope>
    <source>
        <strain evidence="11 12">2789STDY5608824</strain>
    </source>
</reference>
<keyword evidence="11" id="KW-0176">Collagen</keyword>
<evidence type="ECO:0000313" key="11">
    <source>
        <dbReference type="EMBL" id="CUN97036.1"/>
    </source>
</evidence>
<feature type="region of interest" description="Disordered" evidence="6">
    <location>
        <begin position="2099"/>
        <end position="2121"/>
    </location>
</feature>
<keyword evidence="7" id="KW-1133">Transmembrane helix</keyword>
<evidence type="ECO:0000256" key="1">
    <source>
        <dbReference type="ARBA" id="ARBA00004168"/>
    </source>
</evidence>
<evidence type="ECO:0000256" key="3">
    <source>
        <dbReference type="ARBA" id="ARBA00022525"/>
    </source>
</evidence>
<feature type="domain" description="SpaA-like prealbumin fold" evidence="9">
    <location>
        <begin position="1399"/>
        <end position="1484"/>
    </location>
</feature>
<dbReference type="Pfam" id="PF05738">
    <property type="entry name" value="Cna_B"/>
    <property type="match status" value="6"/>
</dbReference>
<proteinExistence type="predicted"/>
<dbReference type="InterPro" id="IPR008454">
    <property type="entry name" value="Collagen-bd_Cna-like_B-typ_dom"/>
</dbReference>
<evidence type="ECO:0000259" key="9">
    <source>
        <dbReference type="Pfam" id="PF17802"/>
    </source>
</evidence>
<dbReference type="Proteomes" id="UP000095647">
    <property type="component" value="Unassembled WGS sequence"/>
</dbReference>
<keyword evidence="7" id="KW-0472">Membrane</keyword>